<feature type="transmembrane region" description="Helical" evidence="3">
    <location>
        <begin position="228"/>
        <end position="253"/>
    </location>
</feature>
<feature type="transmembrane region" description="Helical" evidence="3">
    <location>
        <begin position="78"/>
        <end position="102"/>
    </location>
</feature>
<reference evidence="4" key="1">
    <citation type="submission" date="2020-06" db="EMBL/GenBank/DDBJ databases">
        <authorList>
            <person name="Li T."/>
            <person name="Hu X."/>
            <person name="Zhang T."/>
            <person name="Song X."/>
            <person name="Zhang H."/>
            <person name="Dai N."/>
            <person name="Sheng W."/>
            <person name="Hou X."/>
            <person name="Wei L."/>
        </authorList>
    </citation>
    <scope>NUCLEOTIDE SEQUENCE</scope>
    <source>
        <strain evidence="4">3651</strain>
        <tissue evidence="4">Leaf</tissue>
    </source>
</reference>
<keyword evidence="1" id="KW-0175">Coiled coil</keyword>
<proteinExistence type="predicted"/>
<gene>
    <name evidence="4" type="ORF">Salat_0059700</name>
</gene>
<evidence type="ECO:0000313" key="4">
    <source>
        <dbReference type="EMBL" id="KAK4437258.1"/>
    </source>
</evidence>
<dbReference type="Proteomes" id="UP001293254">
    <property type="component" value="Unassembled WGS sequence"/>
</dbReference>
<keyword evidence="3" id="KW-1133">Transmembrane helix</keyword>
<feature type="transmembrane region" description="Helical" evidence="3">
    <location>
        <begin position="351"/>
        <end position="384"/>
    </location>
</feature>
<dbReference type="EMBL" id="JACGWO010000001">
    <property type="protein sequence ID" value="KAK4437258.1"/>
    <property type="molecule type" value="Genomic_DNA"/>
</dbReference>
<feature type="transmembrane region" description="Helical" evidence="3">
    <location>
        <begin position="273"/>
        <end position="295"/>
    </location>
</feature>
<reference evidence="4" key="2">
    <citation type="journal article" date="2024" name="Plant">
        <title>Genomic evolution and insights into agronomic trait innovations of Sesamum species.</title>
        <authorList>
            <person name="Miao H."/>
            <person name="Wang L."/>
            <person name="Qu L."/>
            <person name="Liu H."/>
            <person name="Sun Y."/>
            <person name="Le M."/>
            <person name="Wang Q."/>
            <person name="Wei S."/>
            <person name="Zheng Y."/>
            <person name="Lin W."/>
            <person name="Duan Y."/>
            <person name="Cao H."/>
            <person name="Xiong S."/>
            <person name="Wang X."/>
            <person name="Wei L."/>
            <person name="Li C."/>
            <person name="Ma Q."/>
            <person name="Ju M."/>
            <person name="Zhao R."/>
            <person name="Li G."/>
            <person name="Mu C."/>
            <person name="Tian Q."/>
            <person name="Mei H."/>
            <person name="Zhang T."/>
            <person name="Gao T."/>
            <person name="Zhang H."/>
        </authorList>
    </citation>
    <scope>NUCLEOTIDE SEQUENCE</scope>
    <source>
        <strain evidence="4">3651</strain>
    </source>
</reference>
<feature type="transmembrane region" description="Helical" evidence="3">
    <location>
        <begin position="20"/>
        <end position="42"/>
    </location>
</feature>
<evidence type="ECO:0000256" key="2">
    <source>
        <dbReference type="SAM" id="MobiDB-lite"/>
    </source>
</evidence>
<keyword evidence="3" id="KW-0812">Transmembrane</keyword>
<sequence length="762" mass="86205">MDDYDSIVQEKLNEVMPWIGLYITAASAVCTLAMAADVFNGFRSKKLWFPCKYFSLNAASLTLLGVAMKLPMDLNTNLIYAADGLAKIGSLVFMSTALGNFVPSMGSMKNEEMLMNLVALGIFLITILVNILIQFFQLRHLHKVGALVPRNLMLMLLATLVSAAITLPTCKRSLESKYKEMHKVAMREEGIAKSRQGFKIDKRMIDGMKKYWVMAETSNPQFVMARSVICTTSSLLCLLAAIYFLSLYIRWFMIVDKLTLGHTESVYGRYTKWILIVQSIGMVVGTIAPTSRWFLAVRFKCLMITSRKISFREELKIEVHWTQTLVHWRDSFSGLQIRDNKCRKYVHDAKWFALTFLIGVQILIVLFSKLLLVIPALLATPFYVRFKRLNMQCLSKVTTSNNDMGSESGGNTDTELDLNRFVLLLDGEPELPKSTLKDICCQADKVIEMGKKQQPQNLLHLLNMFCNFRGVIEFDSLQVPSLHSQEPPNCWTLPLVTLTSLAISLPGVANNQKATQLMSSVSEGLSLVKLIEKTLDENDELVNIKNAADVAWAGVSIYRKWQGIDLRRISLKYQKSKNVLQELSNNAERIVVEFKREVNDFVMENPLNWPAKVIAANSMYRITQTILLSCQEEKKQTDCQEENEQTDEGLFERLSVIMADILAACFTNLAHVIITKCHRNAIEKREKSVHEAFLLGKTGQILELLQRQEWPSLDHDKAGSLEEWRAFFLQNNENPVSSTSTSSDEAAESPVLNGEQITVTVH</sequence>
<name>A0AAE1YWE1_9LAMI</name>
<evidence type="ECO:0000256" key="1">
    <source>
        <dbReference type="SAM" id="Coils"/>
    </source>
</evidence>
<organism evidence="4 5">
    <name type="scientific">Sesamum alatum</name>
    <dbReference type="NCBI Taxonomy" id="300844"/>
    <lineage>
        <taxon>Eukaryota</taxon>
        <taxon>Viridiplantae</taxon>
        <taxon>Streptophyta</taxon>
        <taxon>Embryophyta</taxon>
        <taxon>Tracheophyta</taxon>
        <taxon>Spermatophyta</taxon>
        <taxon>Magnoliopsida</taxon>
        <taxon>eudicotyledons</taxon>
        <taxon>Gunneridae</taxon>
        <taxon>Pentapetalae</taxon>
        <taxon>asterids</taxon>
        <taxon>lamiids</taxon>
        <taxon>Lamiales</taxon>
        <taxon>Pedaliaceae</taxon>
        <taxon>Sesamum</taxon>
    </lineage>
</organism>
<feature type="transmembrane region" description="Helical" evidence="3">
    <location>
        <begin position="54"/>
        <end position="72"/>
    </location>
</feature>
<dbReference type="PANTHER" id="PTHR35307">
    <property type="entry name" value="PROTEIN, PUTATIVE-RELATED"/>
    <property type="match status" value="1"/>
</dbReference>
<feature type="transmembrane region" description="Helical" evidence="3">
    <location>
        <begin position="114"/>
        <end position="133"/>
    </location>
</feature>
<feature type="region of interest" description="Disordered" evidence="2">
    <location>
        <begin position="735"/>
        <end position="762"/>
    </location>
</feature>
<accession>A0AAE1YWE1</accession>
<feature type="coiled-coil region" evidence="1">
    <location>
        <begin position="566"/>
        <end position="593"/>
    </location>
</feature>
<protein>
    <submittedName>
        <fullName evidence="4">Uncharacterized protein</fullName>
    </submittedName>
</protein>
<feature type="transmembrane region" description="Helical" evidence="3">
    <location>
        <begin position="153"/>
        <end position="170"/>
    </location>
</feature>
<evidence type="ECO:0000313" key="5">
    <source>
        <dbReference type="Proteomes" id="UP001293254"/>
    </source>
</evidence>
<keyword evidence="5" id="KW-1185">Reference proteome</keyword>
<dbReference type="PANTHER" id="PTHR35307:SF3">
    <property type="entry name" value="DUF4220 DOMAIN-CONTAINING PROTEIN"/>
    <property type="match status" value="1"/>
</dbReference>
<comment type="caution">
    <text evidence="4">The sequence shown here is derived from an EMBL/GenBank/DDBJ whole genome shotgun (WGS) entry which is preliminary data.</text>
</comment>
<evidence type="ECO:0000256" key="3">
    <source>
        <dbReference type="SAM" id="Phobius"/>
    </source>
</evidence>
<keyword evidence="3" id="KW-0472">Membrane</keyword>
<dbReference type="AlphaFoldDB" id="A0AAE1YWE1"/>